<dbReference type="GO" id="GO:0005634">
    <property type="term" value="C:nucleus"/>
    <property type="evidence" value="ECO:0007669"/>
    <property type="project" value="UniProtKB-SubCell"/>
</dbReference>
<organism evidence="9">
    <name type="scientific">Menopon gallinae</name>
    <name type="common">poultry shaft louse</name>
    <dbReference type="NCBI Taxonomy" id="328185"/>
    <lineage>
        <taxon>Eukaryota</taxon>
        <taxon>Metazoa</taxon>
        <taxon>Ecdysozoa</taxon>
        <taxon>Arthropoda</taxon>
        <taxon>Hexapoda</taxon>
        <taxon>Insecta</taxon>
        <taxon>Pterygota</taxon>
        <taxon>Neoptera</taxon>
        <taxon>Paraneoptera</taxon>
        <taxon>Psocodea</taxon>
        <taxon>Troctomorpha</taxon>
        <taxon>Phthiraptera</taxon>
        <taxon>Amblycera</taxon>
        <taxon>Menoponidae</taxon>
        <taxon>Menopon</taxon>
    </lineage>
</organism>
<dbReference type="PANTHER" id="PTHR45776:SF2">
    <property type="entry name" value="MIP04163P"/>
    <property type="match status" value="1"/>
</dbReference>
<keyword evidence="7" id="KW-0175">Coiled coil</keyword>
<name>A0AAW2HM80_9NEOP</name>
<dbReference type="PANTHER" id="PTHR45776">
    <property type="entry name" value="MIP04163P"/>
    <property type="match status" value="1"/>
</dbReference>
<comment type="similarity">
    <text evidence="2">Belongs to the MiT/TFE family.</text>
</comment>
<comment type="caution">
    <text evidence="9">The sequence shown here is derived from an EMBL/GenBank/DDBJ whole genome shotgun (WGS) entry which is preliminary data.</text>
</comment>
<protein>
    <recommendedName>
        <fullName evidence="8">BHLH domain-containing protein</fullName>
    </recommendedName>
</protein>
<evidence type="ECO:0000256" key="1">
    <source>
        <dbReference type="ARBA" id="ARBA00004123"/>
    </source>
</evidence>
<keyword evidence="3" id="KW-0805">Transcription regulation</keyword>
<evidence type="ECO:0000256" key="6">
    <source>
        <dbReference type="ARBA" id="ARBA00023242"/>
    </source>
</evidence>
<evidence type="ECO:0000256" key="4">
    <source>
        <dbReference type="ARBA" id="ARBA00023125"/>
    </source>
</evidence>
<keyword evidence="6" id="KW-0539">Nucleus</keyword>
<evidence type="ECO:0000256" key="5">
    <source>
        <dbReference type="ARBA" id="ARBA00023163"/>
    </source>
</evidence>
<feature type="coiled-coil region" evidence="7">
    <location>
        <begin position="72"/>
        <end position="106"/>
    </location>
</feature>
<evidence type="ECO:0000256" key="7">
    <source>
        <dbReference type="SAM" id="Coils"/>
    </source>
</evidence>
<dbReference type="AlphaFoldDB" id="A0AAW2HM80"/>
<reference evidence="9" key="1">
    <citation type="journal article" date="2024" name="Gigascience">
        <title>Chromosome-level genome of the poultry shaft louse Menopon gallinae provides insight into the host-switching and adaptive evolution of parasitic lice.</title>
        <authorList>
            <person name="Xu Y."/>
            <person name="Ma L."/>
            <person name="Liu S."/>
            <person name="Liang Y."/>
            <person name="Liu Q."/>
            <person name="He Z."/>
            <person name="Tian L."/>
            <person name="Duan Y."/>
            <person name="Cai W."/>
            <person name="Li H."/>
            <person name="Song F."/>
        </authorList>
    </citation>
    <scope>NUCLEOTIDE SEQUENCE</scope>
    <source>
        <strain evidence="9">Cailab_2023a</strain>
    </source>
</reference>
<evidence type="ECO:0000256" key="3">
    <source>
        <dbReference type="ARBA" id="ARBA00023015"/>
    </source>
</evidence>
<gene>
    <name evidence="9" type="ORF">PYX00_008236</name>
</gene>
<dbReference type="GO" id="GO:0000978">
    <property type="term" value="F:RNA polymerase II cis-regulatory region sequence-specific DNA binding"/>
    <property type="evidence" value="ECO:0007669"/>
    <property type="project" value="TreeGrafter"/>
</dbReference>
<dbReference type="InterPro" id="IPR011598">
    <property type="entry name" value="bHLH_dom"/>
</dbReference>
<evidence type="ECO:0000256" key="2">
    <source>
        <dbReference type="ARBA" id="ARBA00008289"/>
    </source>
</evidence>
<keyword evidence="4" id="KW-0238">DNA-binding</keyword>
<dbReference type="GO" id="GO:0000981">
    <property type="term" value="F:DNA-binding transcription factor activity, RNA polymerase II-specific"/>
    <property type="evidence" value="ECO:0007669"/>
    <property type="project" value="TreeGrafter"/>
</dbReference>
<proteinExistence type="inferred from homology"/>
<dbReference type="GO" id="GO:0046983">
    <property type="term" value="F:protein dimerization activity"/>
    <property type="evidence" value="ECO:0007669"/>
    <property type="project" value="InterPro"/>
</dbReference>
<feature type="domain" description="BHLH" evidence="8">
    <location>
        <begin position="13"/>
        <end position="72"/>
    </location>
</feature>
<dbReference type="PROSITE" id="PS50888">
    <property type="entry name" value="BHLH"/>
    <property type="match status" value="1"/>
</dbReference>
<evidence type="ECO:0000313" key="9">
    <source>
        <dbReference type="EMBL" id="KAL0270983.1"/>
    </source>
</evidence>
<dbReference type="SMART" id="SM00353">
    <property type="entry name" value="HLH"/>
    <property type="match status" value="1"/>
</dbReference>
<dbReference type="InterPro" id="IPR036638">
    <property type="entry name" value="HLH_DNA-bd_sf"/>
</dbReference>
<dbReference type="SUPFAM" id="SSF47459">
    <property type="entry name" value="HLH, helix-loop-helix DNA-binding domain"/>
    <property type="match status" value="1"/>
</dbReference>
<dbReference type="Gene3D" id="4.10.280.10">
    <property type="entry name" value="Helix-loop-helix DNA-binding domain"/>
    <property type="match status" value="1"/>
</dbReference>
<comment type="subcellular location">
    <subcellularLocation>
        <location evidence="1">Nucleus</location>
    </subcellularLocation>
</comment>
<dbReference type="EMBL" id="JARGDH010000004">
    <property type="protein sequence ID" value="KAL0270983.1"/>
    <property type="molecule type" value="Genomic_DNA"/>
</dbReference>
<keyword evidence="5" id="KW-0804">Transcription</keyword>
<sequence>MQTIGELDPKDRIKKENHNVIERKRRWVINDRIKELGELLPKTNDPHYDVVRDNRQNKGNILKSSVDYIKVLKNDIQKLKQIERDNKQLQAENRKLLLRIQELERQAKENGLPVKDSTWKVVNPETLFNSILKNDWDTQHSHIKSEKNYTHCELMEQDIMEKDIMC</sequence>
<accession>A0AAW2HM80</accession>
<evidence type="ECO:0000259" key="8">
    <source>
        <dbReference type="PROSITE" id="PS50888"/>
    </source>
</evidence>
<dbReference type="Pfam" id="PF00010">
    <property type="entry name" value="HLH"/>
    <property type="match status" value="1"/>
</dbReference>